<evidence type="ECO:0000259" key="3">
    <source>
        <dbReference type="Pfam" id="PF24961"/>
    </source>
</evidence>
<feature type="transmembrane region" description="Helical" evidence="2">
    <location>
        <begin position="344"/>
        <end position="362"/>
    </location>
</feature>
<feature type="transmembrane region" description="Helical" evidence="2">
    <location>
        <begin position="382"/>
        <end position="403"/>
    </location>
</feature>
<dbReference type="PANTHER" id="PTHR33507">
    <property type="entry name" value="INNER MEMBRANE PROTEIN YBBJ"/>
    <property type="match status" value="1"/>
</dbReference>
<feature type="region of interest" description="Disordered" evidence="1">
    <location>
        <begin position="1"/>
        <end position="28"/>
    </location>
</feature>
<accession>A0A6J4VCB8</accession>
<dbReference type="InterPro" id="IPR056738">
    <property type="entry name" value="NfeD1b_N"/>
</dbReference>
<dbReference type="GO" id="GO:0005886">
    <property type="term" value="C:plasma membrane"/>
    <property type="evidence" value="ECO:0007669"/>
    <property type="project" value="TreeGrafter"/>
</dbReference>
<dbReference type="InterPro" id="IPR056739">
    <property type="entry name" value="NfeD_membrane"/>
</dbReference>
<dbReference type="Pfam" id="PF25145">
    <property type="entry name" value="NfeD1b_N"/>
    <property type="match status" value="1"/>
</dbReference>
<dbReference type="AlphaFoldDB" id="A0A6J4VCB8"/>
<keyword evidence="5" id="KW-0378">Hydrolase</keyword>
<reference evidence="5" key="1">
    <citation type="submission" date="2020-02" db="EMBL/GenBank/DDBJ databases">
        <authorList>
            <person name="Meier V. D."/>
        </authorList>
    </citation>
    <scope>NUCLEOTIDE SEQUENCE</scope>
    <source>
        <strain evidence="5">AVDCRST_MAG33</strain>
    </source>
</reference>
<dbReference type="EMBL" id="CADCWK010000316">
    <property type="protein sequence ID" value="CAA9572107.1"/>
    <property type="molecule type" value="Genomic_DNA"/>
</dbReference>
<dbReference type="PANTHER" id="PTHR33507:SF3">
    <property type="entry name" value="INNER MEMBRANE PROTEIN YBBJ"/>
    <property type="match status" value="1"/>
</dbReference>
<dbReference type="GO" id="GO:0008233">
    <property type="term" value="F:peptidase activity"/>
    <property type="evidence" value="ECO:0007669"/>
    <property type="project" value="UniProtKB-KW"/>
</dbReference>
<dbReference type="CDD" id="cd07021">
    <property type="entry name" value="Clp_protease_NfeD_like"/>
    <property type="match status" value="1"/>
</dbReference>
<evidence type="ECO:0000259" key="4">
    <source>
        <dbReference type="Pfam" id="PF25145"/>
    </source>
</evidence>
<keyword evidence="5" id="KW-0645">Protease</keyword>
<feature type="transmembrane region" description="Helical" evidence="2">
    <location>
        <begin position="295"/>
        <end position="313"/>
    </location>
</feature>
<dbReference type="InterPro" id="IPR052165">
    <property type="entry name" value="Membrane_assoc_protease"/>
</dbReference>
<evidence type="ECO:0000256" key="2">
    <source>
        <dbReference type="SAM" id="Phobius"/>
    </source>
</evidence>
<feature type="domain" description="NfeD1b N-terminal" evidence="4">
    <location>
        <begin position="70"/>
        <end position="256"/>
    </location>
</feature>
<feature type="transmembrane region" description="Helical" evidence="2">
    <location>
        <begin position="269"/>
        <end position="288"/>
    </location>
</feature>
<feature type="domain" description="NfeD integral membrane" evidence="3">
    <location>
        <begin position="275"/>
        <end position="397"/>
    </location>
</feature>
<protein>
    <submittedName>
        <fullName evidence="5">Membrane-bound ClpP-class protease associated with aq_911</fullName>
    </submittedName>
</protein>
<gene>
    <name evidence="5" type="ORF">AVDCRST_MAG33-2637</name>
</gene>
<dbReference type="GO" id="GO:0006508">
    <property type="term" value="P:proteolysis"/>
    <property type="evidence" value="ECO:0007669"/>
    <property type="project" value="UniProtKB-KW"/>
</dbReference>
<evidence type="ECO:0000313" key="5">
    <source>
        <dbReference type="EMBL" id="CAA9572107.1"/>
    </source>
</evidence>
<name>A0A6J4VCB8_9BACT</name>
<keyword evidence="2" id="KW-0472">Membrane</keyword>
<feature type="transmembrane region" description="Helical" evidence="2">
    <location>
        <begin position="319"/>
        <end position="337"/>
    </location>
</feature>
<proteinExistence type="predicted"/>
<keyword evidence="2" id="KW-0812">Transmembrane</keyword>
<keyword evidence="2" id="KW-1133">Transmembrane helix</keyword>
<dbReference type="Pfam" id="PF24961">
    <property type="entry name" value="NfeD_membrane"/>
    <property type="match status" value="1"/>
</dbReference>
<feature type="region of interest" description="Disordered" evidence="1">
    <location>
        <begin position="453"/>
        <end position="472"/>
    </location>
</feature>
<dbReference type="Gene3D" id="3.90.226.10">
    <property type="entry name" value="2-enoyl-CoA Hydratase, Chain A, domain 1"/>
    <property type="match status" value="1"/>
</dbReference>
<organism evidence="5">
    <name type="scientific">uncultured Thermomicrobiales bacterium</name>
    <dbReference type="NCBI Taxonomy" id="1645740"/>
    <lineage>
        <taxon>Bacteria</taxon>
        <taxon>Pseudomonadati</taxon>
        <taxon>Thermomicrobiota</taxon>
        <taxon>Thermomicrobia</taxon>
        <taxon>Thermomicrobiales</taxon>
        <taxon>environmental samples</taxon>
    </lineage>
</organism>
<sequence length="472" mass="48977">MTFRSPGPHSPMVHRPKPRNPARTGHAGPARALAALRAAFAIMAVLLTVLGTTPFSAAAQQAASASPEATVYVIPIRGEIEPGVGNFLERSLGDAEEAGATTVVLDISTPGGRLDTVLEMRDAILDSPLRTIAFVNREAFSAGALITIASDEIWMTPGAVFGAATPVNGGTGETADAKVVSAVRSTFRATAEEHGRDPVVAEAMVDPAVTVDGLDSPTTLLTLTTTQAGERDYLDGIADDRADLLADLGFGASSVTVTSLSPIEHLVRWLTNPLVASLLVMLGLFLIIADGLFGGFGFVAVAGVISLGLFFGGHSLAGLAGWEDLLLVGLGLGLIALEIAVIPGFGLAGISGLVALAAGLFLTMTGRGVGELQLTDELVRTAWLVVLAIGGAVVGVIGAMTLIPRLIGVSPGPLGRSGLGRLALSATVDERVDERPVNRPSWLVRSLRGDQVLEDDDRPHPGPSDRWQRRER</sequence>
<dbReference type="SUPFAM" id="SSF52096">
    <property type="entry name" value="ClpP/crotonase"/>
    <property type="match status" value="1"/>
</dbReference>
<dbReference type="InterPro" id="IPR029045">
    <property type="entry name" value="ClpP/crotonase-like_dom_sf"/>
</dbReference>
<evidence type="ECO:0000256" key="1">
    <source>
        <dbReference type="SAM" id="MobiDB-lite"/>
    </source>
</evidence>